<dbReference type="VEuPathDB" id="AmoebaDB:EHI8A_091380"/>
<keyword evidence="1" id="KW-0812">Transmembrane</keyword>
<dbReference type="PANTHER" id="PTHR36127">
    <property type="entry name" value="EXPRESSED PROTEIN"/>
    <property type="match status" value="1"/>
</dbReference>
<dbReference type="VEuPathDB" id="AmoebaDB:EHI7A_089440"/>
<dbReference type="PANTHER" id="PTHR36127:SF1">
    <property type="entry name" value="COMM DOMAIN-CONTAINING PROTEIN"/>
    <property type="match status" value="1"/>
</dbReference>
<evidence type="ECO:0000313" key="4">
    <source>
        <dbReference type="Proteomes" id="UP000078387"/>
    </source>
</evidence>
<evidence type="ECO:0000256" key="1">
    <source>
        <dbReference type="SAM" id="Phobius"/>
    </source>
</evidence>
<accession>A0A5K1UC81</accession>
<organism evidence="3 4">
    <name type="scientific">Entamoeba histolytica</name>
    <dbReference type="NCBI Taxonomy" id="5759"/>
    <lineage>
        <taxon>Eukaryota</taxon>
        <taxon>Amoebozoa</taxon>
        <taxon>Evosea</taxon>
        <taxon>Archamoebae</taxon>
        <taxon>Mastigamoebida</taxon>
        <taxon>Entamoebidae</taxon>
        <taxon>Entamoeba</taxon>
    </lineage>
</organism>
<dbReference type="EMBL" id="BDEQ01000001">
    <property type="protein sequence ID" value="GAT93815.1"/>
    <property type="molecule type" value="Genomic_DNA"/>
</dbReference>
<keyword evidence="1" id="KW-0472">Membrane</keyword>
<dbReference type="VEuPathDB" id="AmoebaDB:EHI5A_104380"/>
<proteinExistence type="predicted"/>
<sequence length="286" mass="33261">MEVIYLTLIIIIIIAILTGMIIGVSCLFKQKKNKTGYTKFDPERYQRTELTFTDMYKRILLLHEKPMAETSVAIDIPRLVSKLTVIEENNTILDGSIISTSHEEETYGMESTLKEVVSLLIKKLDGKEFSEEFDKQFDIVFTYIHNNGNGDCGTFFKRLLPIVFTENSLCLAVMKTFTQALFAAAVEYLLPLRLKHQYHDGYTGWRICLTIEPQEIIIKHIKGEKSYKENAFSFEWSLTYVVDRLTHKITSVEIQIFNIQFNNYPINLQQDFYHLVDQINENSRIN</sequence>
<comment type="caution">
    <text evidence="3">The sequence shown here is derived from an EMBL/GenBank/DDBJ whole genome shotgun (WGS) entry which is preliminary data.</text>
</comment>
<evidence type="ECO:0000259" key="2">
    <source>
        <dbReference type="Pfam" id="PF24929"/>
    </source>
</evidence>
<reference evidence="3 4" key="1">
    <citation type="submission" date="2016-05" db="EMBL/GenBank/DDBJ databases">
        <title>First whole genome sequencing of Entamoeba histolytica HM1:IMSS-clone-6.</title>
        <authorList>
            <person name="Mukherjee Avik.K."/>
            <person name="Izumyama S."/>
            <person name="Nakada-Tsukui K."/>
            <person name="Nozaki T."/>
        </authorList>
    </citation>
    <scope>NUCLEOTIDE SEQUENCE [LARGE SCALE GENOMIC DNA]</scope>
    <source>
        <strain evidence="3 4">HM1:IMSS clone 6</strain>
    </source>
</reference>
<dbReference type="Pfam" id="PF24929">
    <property type="entry name" value="GlfB_C"/>
    <property type="match status" value="1"/>
</dbReference>
<dbReference type="OMA" id="WKICLTI"/>
<dbReference type="InterPro" id="IPR056651">
    <property type="entry name" value="GlfB-like_C"/>
</dbReference>
<dbReference type="Proteomes" id="UP000078387">
    <property type="component" value="Unassembled WGS sequence"/>
</dbReference>
<dbReference type="AlphaFoldDB" id="A0A5K1UC81"/>
<feature type="transmembrane region" description="Helical" evidence="1">
    <location>
        <begin position="6"/>
        <end position="28"/>
    </location>
</feature>
<evidence type="ECO:0000313" key="3">
    <source>
        <dbReference type="EMBL" id="GAT93815.1"/>
    </source>
</evidence>
<gene>
    <name evidence="3" type="ORF">CL6EHI_007760</name>
</gene>
<dbReference type="VEuPathDB" id="AmoebaDB:EHI_007760"/>
<protein>
    <recommendedName>
        <fullName evidence="2">Ras guanine nucleotide exchange factor glfB-like C-terminal domain-containing protein</fullName>
    </recommendedName>
</protein>
<name>A0A5K1UC81_ENTHI</name>
<dbReference type="VEuPathDB" id="AmoebaDB:KM1_160220"/>
<feature type="domain" description="Ras guanine nucleotide exchange factor glfB-like C-terminal" evidence="2">
    <location>
        <begin position="52"/>
        <end position="278"/>
    </location>
</feature>
<keyword evidence="1" id="KW-1133">Transmembrane helix</keyword>